<evidence type="ECO:0000313" key="3">
    <source>
        <dbReference type="Proteomes" id="UP001301152"/>
    </source>
</evidence>
<name>A0ABT3QEI1_9PROT</name>
<dbReference type="EMBL" id="JAPIUZ010000003">
    <property type="protein sequence ID" value="MCX2563697.1"/>
    <property type="molecule type" value="Genomic_DNA"/>
</dbReference>
<proteinExistence type="predicted"/>
<reference evidence="2 3" key="1">
    <citation type="submission" date="2022-11" db="EMBL/GenBank/DDBJ databases">
        <title>Genome sequencing of Acetobacter type strain.</title>
        <authorList>
            <person name="Heo J."/>
            <person name="Lee D."/>
            <person name="Han B.-H."/>
            <person name="Hong S.-B."/>
            <person name="Kwon S.-W."/>
        </authorList>
    </citation>
    <scope>NUCLEOTIDE SEQUENCE [LARGE SCALE GENOMIC DNA]</scope>
    <source>
        <strain evidence="2 3">KACC 21253</strain>
    </source>
</reference>
<evidence type="ECO:0000313" key="2">
    <source>
        <dbReference type="EMBL" id="MCX2563697.1"/>
    </source>
</evidence>
<evidence type="ECO:0008006" key="4">
    <source>
        <dbReference type="Google" id="ProtNLM"/>
    </source>
</evidence>
<dbReference type="RefSeq" id="WP_173559674.1">
    <property type="nucleotide sequence ID" value="NZ_JAPIUZ010000003.1"/>
</dbReference>
<protein>
    <recommendedName>
        <fullName evidence="4">MobA/MobL protein domain-containing protein</fullName>
    </recommendedName>
</protein>
<sequence>MIIKGGAVSCKSGTSKTASHIFEGPTNEQIEALQGNPEDMKDMLNDARQQGLKYAFEHFKISPEKEITRAEAYKDFQAIADEYGFSLSDSVIVEHRKARQNDENSPIHWHMIAPYLNPETGKAVDLKNNFARNEKLSRLSEIRTGQTLIKGQHNEAVFYTLQKEGKISEANQVKHLMEGDLPLPSYSQDSHQKAGRRGINLPEEKNNIKEIYKLCDGIKSFKSALEEKGYSIKEGNKKDTYIIEKDGLLIGSANRLLSMKKEIFKEEFKNATTTRKKLRFGSDKQEANNSASDIQPSQEISTQHIPDNRTSDRAAGRRITDSANPGTTPGHSKSAKSTAQNIRANSKNTSYAVAKARINSSAGVASVKVESDDKTASAAGIRAGNAVIEEWKNLERLNEEIDEFFQNLEKMNKLNKISKERFLKKSALKNVNSSLKEKYDVLKNRPKVRSWKDIKYDLENKPFQDYLKSKKEKEQCEEKIKILEKKKYGMFKSFNKEYKKYIKTLEELKELLTELCSKENNLSDKYDIKLRISYDEAKSEQDKQKRDQEDYDKKHDIEKTRDDFAKLKNIKEDILNNDKDIIEDVHKNGPENELKKRQEEEQKQLEELHEKQKKEAEKTAKLSQARTNAMLKKMDGSKKSQEELEAEELNTLGFKP</sequence>
<feature type="region of interest" description="Disordered" evidence="1">
    <location>
        <begin position="274"/>
        <end position="346"/>
    </location>
</feature>
<feature type="compositionally biased region" description="Basic and acidic residues" evidence="1">
    <location>
        <begin position="632"/>
        <end position="642"/>
    </location>
</feature>
<feature type="compositionally biased region" description="Basic and acidic residues" evidence="1">
    <location>
        <begin position="306"/>
        <end position="320"/>
    </location>
</feature>
<accession>A0ABT3QEI1</accession>
<feature type="region of interest" description="Disordered" evidence="1">
    <location>
        <begin position="582"/>
        <end position="656"/>
    </location>
</feature>
<dbReference type="Proteomes" id="UP001301152">
    <property type="component" value="Unassembled WGS sequence"/>
</dbReference>
<feature type="compositionally biased region" description="Polar residues" evidence="1">
    <location>
        <begin position="287"/>
        <end position="305"/>
    </location>
</feature>
<keyword evidence="3" id="KW-1185">Reference proteome</keyword>
<feature type="compositionally biased region" description="Basic and acidic residues" evidence="1">
    <location>
        <begin position="582"/>
        <end position="620"/>
    </location>
</feature>
<gene>
    <name evidence="2" type="ORF">OQ497_06975</name>
</gene>
<feature type="compositionally biased region" description="Polar residues" evidence="1">
    <location>
        <begin position="321"/>
        <end position="346"/>
    </location>
</feature>
<comment type="caution">
    <text evidence="2">The sequence shown here is derived from an EMBL/GenBank/DDBJ whole genome shotgun (WGS) entry which is preliminary data.</text>
</comment>
<evidence type="ECO:0000256" key="1">
    <source>
        <dbReference type="SAM" id="MobiDB-lite"/>
    </source>
</evidence>
<organism evidence="2 3">
    <name type="scientific">Acetobacter thailandicus</name>
    <dbReference type="NCBI Taxonomy" id="1502842"/>
    <lineage>
        <taxon>Bacteria</taxon>
        <taxon>Pseudomonadati</taxon>
        <taxon>Pseudomonadota</taxon>
        <taxon>Alphaproteobacteria</taxon>
        <taxon>Acetobacterales</taxon>
        <taxon>Acetobacteraceae</taxon>
        <taxon>Acetobacter</taxon>
    </lineage>
</organism>